<proteinExistence type="predicted"/>
<reference evidence="2" key="2">
    <citation type="submission" date="2015-06" db="UniProtKB">
        <authorList>
            <consortium name="EnsemblPlants"/>
        </authorList>
    </citation>
    <scope>IDENTIFICATION</scope>
    <source>
        <strain evidence="2">DM1-3 516 R44</strain>
    </source>
</reference>
<evidence type="ECO:0000313" key="2">
    <source>
        <dbReference type="EnsemblPlants" id="PGSC0003DMT400092606"/>
    </source>
</evidence>
<dbReference type="InParanoid" id="M1DQ58"/>
<evidence type="ECO:0000313" key="3">
    <source>
        <dbReference type="Proteomes" id="UP000011115"/>
    </source>
</evidence>
<dbReference type="AlphaFoldDB" id="M1DQ58"/>
<dbReference type="HOGENOM" id="CLU_073464_1_0_1"/>
<sequence>MSVNGSNGSQVGHQDDIGNLNNVNEPHAIDPHLMGGWRAKGLVGASPKRLALAGRKALPITDLLKFRANPFGEPDLARQNESANMARPKVAGRSIPSRNKVKGISLNEDAGASKGKATKLPTTSGKGKDKEKAPASPEINSDSDGIFATHLTTFKIDSEH</sequence>
<dbReference type="Proteomes" id="UP000011115">
    <property type="component" value="Unassembled WGS sequence"/>
</dbReference>
<feature type="region of interest" description="Disordered" evidence="1">
    <location>
        <begin position="72"/>
        <end position="144"/>
    </location>
</feature>
<protein>
    <submittedName>
        <fullName evidence="2">Uncharacterized protein</fullName>
    </submittedName>
</protein>
<organism evidence="2 3">
    <name type="scientific">Solanum tuberosum</name>
    <name type="common">Potato</name>
    <dbReference type="NCBI Taxonomy" id="4113"/>
    <lineage>
        <taxon>Eukaryota</taxon>
        <taxon>Viridiplantae</taxon>
        <taxon>Streptophyta</taxon>
        <taxon>Embryophyta</taxon>
        <taxon>Tracheophyta</taxon>
        <taxon>Spermatophyta</taxon>
        <taxon>Magnoliopsida</taxon>
        <taxon>eudicotyledons</taxon>
        <taxon>Gunneridae</taxon>
        <taxon>Pentapetalae</taxon>
        <taxon>asterids</taxon>
        <taxon>lamiids</taxon>
        <taxon>Solanales</taxon>
        <taxon>Solanaceae</taxon>
        <taxon>Solanoideae</taxon>
        <taxon>Solaneae</taxon>
        <taxon>Solanum</taxon>
    </lineage>
</organism>
<dbReference type="Gramene" id="PGSC0003DMT400092606">
    <property type="protein sequence ID" value="PGSC0003DMT400092606"/>
    <property type="gene ID" value="PGSC0003DMG400042177"/>
</dbReference>
<evidence type="ECO:0000256" key="1">
    <source>
        <dbReference type="SAM" id="MobiDB-lite"/>
    </source>
</evidence>
<dbReference type="PaxDb" id="4113-PGSC0003DMT400092606"/>
<name>M1DQ58_SOLTU</name>
<accession>M1DQ58</accession>
<keyword evidence="3" id="KW-1185">Reference proteome</keyword>
<dbReference type="EnsemblPlants" id="PGSC0003DMT400092606">
    <property type="protein sequence ID" value="PGSC0003DMT400092606"/>
    <property type="gene ID" value="PGSC0003DMG400042177"/>
</dbReference>
<reference evidence="3" key="1">
    <citation type="journal article" date="2011" name="Nature">
        <title>Genome sequence and analysis of the tuber crop potato.</title>
        <authorList>
            <consortium name="The Potato Genome Sequencing Consortium"/>
        </authorList>
    </citation>
    <scope>NUCLEOTIDE SEQUENCE [LARGE SCALE GENOMIC DNA]</scope>
    <source>
        <strain evidence="3">cv. DM1-3 516 R44</strain>
    </source>
</reference>